<evidence type="ECO:0000256" key="7">
    <source>
        <dbReference type="ARBA" id="ARBA00023004"/>
    </source>
</evidence>
<feature type="binding site" description="axial binding residue" evidence="9">
    <location>
        <position position="53"/>
    </location>
    <ligand>
        <name>heme c</name>
        <dbReference type="ChEBI" id="CHEBI:61717"/>
        <label>1</label>
    </ligand>
    <ligandPart>
        <name>Fe</name>
        <dbReference type="ChEBI" id="CHEBI:18248"/>
    </ligandPart>
</feature>
<feature type="domain" description="Cytochrome c" evidence="11">
    <location>
        <begin position="25"/>
        <end position="115"/>
    </location>
</feature>
<dbReference type="GO" id="GO:0020037">
    <property type="term" value="F:heme binding"/>
    <property type="evidence" value="ECO:0007669"/>
    <property type="project" value="InterPro"/>
</dbReference>
<dbReference type="PIRSF" id="PIRSF000005">
    <property type="entry name" value="Cytochrome_c4"/>
    <property type="match status" value="1"/>
</dbReference>
<dbReference type="InterPro" id="IPR050597">
    <property type="entry name" value="Cytochrome_c_Oxidase_Subunit"/>
</dbReference>
<keyword evidence="7 9" id="KW-0408">Iron</keyword>
<protein>
    <submittedName>
        <fullName evidence="12">Cytochrome c553</fullName>
    </submittedName>
</protein>
<evidence type="ECO:0000256" key="9">
    <source>
        <dbReference type="PIRSR" id="PIRSR000005-2"/>
    </source>
</evidence>
<keyword evidence="6" id="KW-0249">Electron transport</keyword>
<feature type="binding site" description="axial binding residue" evidence="9">
    <location>
        <position position="149"/>
    </location>
    <ligand>
        <name>heme c</name>
        <dbReference type="ChEBI" id="CHEBI:61717"/>
        <label>2</label>
    </ligand>
    <ligandPart>
        <name>Fe</name>
        <dbReference type="ChEBI" id="CHEBI:18248"/>
    </ligandPart>
</feature>
<dbReference type="RefSeq" id="WP_110266562.1">
    <property type="nucleotide sequence ID" value="NZ_CAWNXA010000012.1"/>
</dbReference>
<evidence type="ECO:0000313" key="13">
    <source>
        <dbReference type="Proteomes" id="UP000248330"/>
    </source>
</evidence>
<dbReference type="Gene3D" id="1.10.760.10">
    <property type="entry name" value="Cytochrome c-like domain"/>
    <property type="match status" value="2"/>
</dbReference>
<organism evidence="12 13">
    <name type="scientific">Sinimarinibacterium flocculans</name>
    <dbReference type="NCBI Taxonomy" id="985250"/>
    <lineage>
        <taxon>Bacteria</taxon>
        <taxon>Pseudomonadati</taxon>
        <taxon>Pseudomonadota</taxon>
        <taxon>Gammaproteobacteria</taxon>
        <taxon>Nevskiales</taxon>
        <taxon>Nevskiaceae</taxon>
        <taxon>Sinimarinibacterium</taxon>
    </lineage>
</organism>
<keyword evidence="10" id="KW-0732">Signal</keyword>
<feature type="domain" description="Cytochrome c" evidence="11">
    <location>
        <begin position="124"/>
        <end position="220"/>
    </location>
</feature>
<evidence type="ECO:0000256" key="6">
    <source>
        <dbReference type="ARBA" id="ARBA00022982"/>
    </source>
</evidence>
<dbReference type="PANTHER" id="PTHR33751">
    <property type="entry name" value="CBB3-TYPE CYTOCHROME C OXIDASE SUBUNIT FIXP"/>
    <property type="match status" value="1"/>
</dbReference>
<feature type="binding site" description="covalent" evidence="8">
    <location>
        <position position="148"/>
    </location>
    <ligand>
        <name>heme c</name>
        <dbReference type="ChEBI" id="CHEBI:61717"/>
        <label>2</label>
    </ligand>
</feature>
<dbReference type="InterPro" id="IPR008168">
    <property type="entry name" value="Cyt_C_IC"/>
</dbReference>
<dbReference type="InterPro" id="IPR024167">
    <property type="entry name" value="Cytochrome_c4-like"/>
</dbReference>
<dbReference type="EMBL" id="QICN01000012">
    <property type="protein sequence ID" value="PXV64558.1"/>
    <property type="molecule type" value="Genomic_DNA"/>
</dbReference>
<feature type="binding site" description="covalent" evidence="8">
    <location>
        <position position="49"/>
    </location>
    <ligand>
        <name>heme c</name>
        <dbReference type="ChEBI" id="CHEBI:61717"/>
        <label>1</label>
    </ligand>
</feature>
<dbReference type="SUPFAM" id="SSF46626">
    <property type="entry name" value="Cytochrome c"/>
    <property type="match status" value="2"/>
</dbReference>
<keyword evidence="5" id="KW-0574">Periplasm</keyword>
<dbReference type="GO" id="GO:0009055">
    <property type="term" value="F:electron transfer activity"/>
    <property type="evidence" value="ECO:0007669"/>
    <property type="project" value="InterPro"/>
</dbReference>
<keyword evidence="3 8" id="KW-0349">Heme</keyword>
<gene>
    <name evidence="12" type="ORF">C8D93_1128</name>
</gene>
<evidence type="ECO:0000256" key="10">
    <source>
        <dbReference type="SAM" id="SignalP"/>
    </source>
</evidence>
<dbReference type="AlphaFoldDB" id="A0A318EB38"/>
<sequence>MKRVLLAALLCTPLVGAMAASDNGSGAATGADPFTQGNAEAGAAKAAPCVACHGPGGNSSNPEWPKLAGQNAAYTFEQLQNFKTGVRKNPLMAPQAAALSEQDMRDLAAYFAAQPFSPGVASEEAVARAEPLYRGGDAARGIPACAACHVANGAGVAASGYPRIGGQHATYTANTLRLYRDFASSGEEMPSGNFGIMAAVAGKLSDEDIDALASYINGLQ</sequence>
<dbReference type="InterPro" id="IPR009056">
    <property type="entry name" value="Cyt_c-like_dom"/>
</dbReference>
<evidence type="ECO:0000256" key="1">
    <source>
        <dbReference type="ARBA" id="ARBA00004418"/>
    </source>
</evidence>
<dbReference type="PRINTS" id="PR00605">
    <property type="entry name" value="CYTCHROMECIC"/>
</dbReference>
<dbReference type="GO" id="GO:0005506">
    <property type="term" value="F:iron ion binding"/>
    <property type="evidence" value="ECO:0007669"/>
    <property type="project" value="InterPro"/>
</dbReference>
<feature type="signal peptide" evidence="10">
    <location>
        <begin position="1"/>
        <end position="19"/>
    </location>
</feature>
<name>A0A318EB38_9GAMM</name>
<dbReference type="OrthoDB" id="9773456at2"/>
<keyword evidence="2" id="KW-0813">Transport</keyword>
<evidence type="ECO:0000256" key="5">
    <source>
        <dbReference type="ARBA" id="ARBA00022764"/>
    </source>
</evidence>
<evidence type="ECO:0000256" key="8">
    <source>
        <dbReference type="PIRSR" id="PIRSR000005-1"/>
    </source>
</evidence>
<feature type="chain" id="PRO_5016424023" evidence="10">
    <location>
        <begin position="20"/>
        <end position="220"/>
    </location>
</feature>
<feature type="binding site" description="covalent" evidence="8">
    <location>
        <position position="145"/>
    </location>
    <ligand>
        <name>heme c</name>
        <dbReference type="ChEBI" id="CHEBI:61717"/>
        <label>2</label>
    </ligand>
</feature>
<evidence type="ECO:0000313" key="12">
    <source>
        <dbReference type="EMBL" id="PXV64558.1"/>
    </source>
</evidence>
<comment type="caution">
    <text evidence="12">The sequence shown here is derived from an EMBL/GenBank/DDBJ whole genome shotgun (WGS) entry which is preliminary data.</text>
</comment>
<evidence type="ECO:0000256" key="4">
    <source>
        <dbReference type="ARBA" id="ARBA00022723"/>
    </source>
</evidence>
<reference evidence="12 13" key="1">
    <citation type="submission" date="2018-04" db="EMBL/GenBank/DDBJ databases">
        <title>Genomic Encyclopedia of Type Strains, Phase IV (KMG-IV): sequencing the most valuable type-strain genomes for metagenomic binning, comparative biology and taxonomic classification.</title>
        <authorList>
            <person name="Goeker M."/>
        </authorList>
    </citation>
    <scope>NUCLEOTIDE SEQUENCE [LARGE SCALE GENOMIC DNA]</scope>
    <source>
        <strain evidence="12 13">DSM 104150</strain>
    </source>
</reference>
<feature type="binding site" description="axial binding residue" evidence="9">
    <location>
        <position position="197"/>
    </location>
    <ligand>
        <name>heme c</name>
        <dbReference type="ChEBI" id="CHEBI:61717"/>
        <label>2</label>
    </ligand>
    <ligandPart>
        <name>Fe</name>
        <dbReference type="ChEBI" id="CHEBI:18248"/>
    </ligandPart>
</feature>
<keyword evidence="13" id="KW-1185">Reference proteome</keyword>
<feature type="binding site" description="covalent" evidence="8">
    <location>
        <position position="52"/>
    </location>
    <ligand>
        <name>heme c</name>
        <dbReference type="ChEBI" id="CHEBI:61717"/>
        <label>1</label>
    </ligand>
</feature>
<dbReference type="InterPro" id="IPR036909">
    <property type="entry name" value="Cyt_c-like_dom_sf"/>
</dbReference>
<comment type="PTM">
    <text evidence="8">Binds 2 heme c groups covalently per subunit.</text>
</comment>
<evidence type="ECO:0000259" key="11">
    <source>
        <dbReference type="PROSITE" id="PS51007"/>
    </source>
</evidence>
<feature type="binding site" description="axial binding residue" evidence="9">
    <location>
        <position position="92"/>
    </location>
    <ligand>
        <name>heme c</name>
        <dbReference type="ChEBI" id="CHEBI:61717"/>
        <label>1</label>
    </ligand>
    <ligandPart>
        <name>Fe</name>
        <dbReference type="ChEBI" id="CHEBI:18248"/>
    </ligandPart>
</feature>
<evidence type="ECO:0000256" key="3">
    <source>
        <dbReference type="ARBA" id="ARBA00022617"/>
    </source>
</evidence>
<comment type="subcellular location">
    <subcellularLocation>
        <location evidence="1">Periplasm</location>
    </subcellularLocation>
</comment>
<accession>A0A318EB38</accession>
<dbReference type="PROSITE" id="PS51007">
    <property type="entry name" value="CYTC"/>
    <property type="match status" value="2"/>
</dbReference>
<evidence type="ECO:0000256" key="2">
    <source>
        <dbReference type="ARBA" id="ARBA00022448"/>
    </source>
</evidence>
<dbReference type="GO" id="GO:0042597">
    <property type="term" value="C:periplasmic space"/>
    <property type="evidence" value="ECO:0007669"/>
    <property type="project" value="UniProtKB-SubCell"/>
</dbReference>
<dbReference type="PANTHER" id="PTHR33751:SF9">
    <property type="entry name" value="CYTOCHROME C4"/>
    <property type="match status" value="1"/>
</dbReference>
<dbReference type="Pfam" id="PF00034">
    <property type="entry name" value="Cytochrom_C"/>
    <property type="match status" value="2"/>
</dbReference>
<dbReference type="Proteomes" id="UP000248330">
    <property type="component" value="Unassembled WGS sequence"/>
</dbReference>
<keyword evidence="4 9" id="KW-0479">Metal-binding</keyword>
<proteinExistence type="predicted"/>